<evidence type="ECO:0000313" key="2">
    <source>
        <dbReference type="WBParaSite" id="ALUE_0001427001-mRNA-1"/>
    </source>
</evidence>
<organism evidence="1 2">
    <name type="scientific">Ascaris lumbricoides</name>
    <name type="common">Giant roundworm</name>
    <dbReference type="NCBI Taxonomy" id="6252"/>
    <lineage>
        <taxon>Eukaryota</taxon>
        <taxon>Metazoa</taxon>
        <taxon>Ecdysozoa</taxon>
        <taxon>Nematoda</taxon>
        <taxon>Chromadorea</taxon>
        <taxon>Rhabditida</taxon>
        <taxon>Spirurina</taxon>
        <taxon>Ascaridomorpha</taxon>
        <taxon>Ascaridoidea</taxon>
        <taxon>Ascarididae</taxon>
        <taxon>Ascaris</taxon>
    </lineage>
</organism>
<keyword evidence="1" id="KW-1185">Reference proteome</keyword>
<reference evidence="2" key="1">
    <citation type="submission" date="2017-02" db="UniProtKB">
        <authorList>
            <consortium name="WormBaseParasite"/>
        </authorList>
    </citation>
    <scope>IDENTIFICATION</scope>
</reference>
<dbReference type="WBParaSite" id="ALUE_0001427001-mRNA-1">
    <property type="protein sequence ID" value="ALUE_0001427001-mRNA-1"/>
    <property type="gene ID" value="ALUE_0001427001"/>
</dbReference>
<name>A0A0M3I9U4_ASCLU</name>
<sequence length="39" mass="4822">MIEGKEVWNKLRIRYEIDNIFGEIDRTSENLQRNIEENR</sequence>
<evidence type="ECO:0000313" key="1">
    <source>
        <dbReference type="Proteomes" id="UP000036681"/>
    </source>
</evidence>
<protein>
    <submittedName>
        <fullName evidence="2">DUF5082 domain-containing protein</fullName>
    </submittedName>
</protein>
<dbReference type="Proteomes" id="UP000036681">
    <property type="component" value="Unplaced"/>
</dbReference>
<dbReference type="AlphaFoldDB" id="A0A0M3I9U4"/>
<proteinExistence type="predicted"/>
<accession>A0A0M3I9U4</accession>